<feature type="domain" description="Cation/H+ exchanger transmembrane" evidence="13">
    <location>
        <begin position="1"/>
        <end position="168"/>
    </location>
</feature>
<evidence type="ECO:0000256" key="7">
    <source>
        <dbReference type="ARBA" id="ARBA00023065"/>
    </source>
</evidence>
<keyword evidence="4 11" id="KW-0812">Transmembrane</keyword>
<keyword evidence="3" id="KW-1003">Cell membrane</keyword>
<evidence type="ECO:0000259" key="13">
    <source>
        <dbReference type="Pfam" id="PF00999"/>
    </source>
</evidence>
<evidence type="ECO:0000256" key="5">
    <source>
        <dbReference type="ARBA" id="ARBA00022989"/>
    </source>
</evidence>
<dbReference type="Pfam" id="PF00999">
    <property type="entry name" value="Na_H_Exchanger"/>
    <property type="match status" value="1"/>
</dbReference>
<evidence type="ECO:0000256" key="3">
    <source>
        <dbReference type="ARBA" id="ARBA00022475"/>
    </source>
</evidence>
<keyword evidence="6" id="KW-0915">Sodium</keyword>
<evidence type="ECO:0000256" key="11">
    <source>
        <dbReference type="SAM" id="Phobius"/>
    </source>
</evidence>
<keyword evidence="5 11" id="KW-1133">Transmembrane helix</keyword>
<dbReference type="InterPro" id="IPR018422">
    <property type="entry name" value="Cation/H_exchanger_CPA1"/>
</dbReference>
<accession>A0A7S2GDE3</accession>
<dbReference type="GO" id="GO:0015386">
    <property type="term" value="F:potassium:proton antiporter activity"/>
    <property type="evidence" value="ECO:0007669"/>
    <property type="project" value="TreeGrafter"/>
</dbReference>
<feature type="transmembrane region" description="Helical" evidence="11">
    <location>
        <begin position="61"/>
        <end position="80"/>
    </location>
</feature>
<keyword evidence="9" id="KW-0739">Sodium transport</keyword>
<protein>
    <recommendedName>
        <fullName evidence="13">Cation/H+ exchanger transmembrane domain-containing protein</fullName>
    </recommendedName>
</protein>
<keyword evidence="7" id="KW-0406">Ion transport</keyword>
<dbReference type="AlphaFoldDB" id="A0A7S2GDE3"/>
<organism evidence="14">
    <name type="scientific">Alexandrium andersonii</name>
    <dbReference type="NCBI Taxonomy" id="327968"/>
    <lineage>
        <taxon>Eukaryota</taxon>
        <taxon>Sar</taxon>
        <taxon>Alveolata</taxon>
        <taxon>Dinophyceae</taxon>
        <taxon>Gonyaulacales</taxon>
        <taxon>Pyrocystaceae</taxon>
        <taxon>Alexandrium</taxon>
    </lineage>
</organism>
<evidence type="ECO:0000256" key="2">
    <source>
        <dbReference type="ARBA" id="ARBA00022448"/>
    </source>
</evidence>
<gene>
    <name evidence="14" type="ORF">AAND1436_LOCUS22565</name>
</gene>
<keyword evidence="2" id="KW-0813">Transport</keyword>
<feature type="compositionally biased region" description="Low complexity" evidence="10">
    <location>
        <begin position="283"/>
        <end position="302"/>
    </location>
</feature>
<dbReference type="GO" id="GO:0051453">
    <property type="term" value="P:regulation of intracellular pH"/>
    <property type="evidence" value="ECO:0007669"/>
    <property type="project" value="TreeGrafter"/>
</dbReference>
<dbReference type="GO" id="GO:0098719">
    <property type="term" value="P:sodium ion import across plasma membrane"/>
    <property type="evidence" value="ECO:0007669"/>
    <property type="project" value="TreeGrafter"/>
</dbReference>
<evidence type="ECO:0000256" key="1">
    <source>
        <dbReference type="ARBA" id="ARBA00004651"/>
    </source>
</evidence>
<proteinExistence type="predicted"/>
<evidence type="ECO:0000313" key="14">
    <source>
        <dbReference type="EMBL" id="CAD9443946.1"/>
    </source>
</evidence>
<keyword evidence="8 11" id="KW-0472">Membrane</keyword>
<evidence type="ECO:0000256" key="10">
    <source>
        <dbReference type="SAM" id="MobiDB-lite"/>
    </source>
</evidence>
<evidence type="ECO:0000256" key="8">
    <source>
        <dbReference type="ARBA" id="ARBA00023136"/>
    </source>
</evidence>
<dbReference type="EMBL" id="HBGQ01046211">
    <property type="protein sequence ID" value="CAD9443946.1"/>
    <property type="molecule type" value="Transcribed_RNA"/>
</dbReference>
<feature type="compositionally biased region" description="Acidic residues" evidence="10">
    <location>
        <begin position="265"/>
        <end position="276"/>
    </location>
</feature>
<reference evidence="14" key="1">
    <citation type="submission" date="2021-01" db="EMBL/GenBank/DDBJ databases">
        <authorList>
            <person name="Corre E."/>
            <person name="Pelletier E."/>
            <person name="Niang G."/>
            <person name="Scheremetjew M."/>
            <person name="Finn R."/>
            <person name="Kale V."/>
            <person name="Holt S."/>
            <person name="Cochrane G."/>
            <person name="Meng A."/>
            <person name="Brown T."/>
            <person name="Cohen L."/>
        </authorList>
    </citation>
    <scope>NUCLEOTIDE SEQUENCE</scope>
    <source>
        <strain evidence="14">CCMP2222</strain>
    </source>
</reference>
<dbReference type="PANTHER" id="PTHR10110:SF86">
    <property type="entry name" value="SODIUM_HYDROGEN EXCHANGER 7"/>
    <property type="match status" value="1"/>
</dbReference>
<keyword evidence="12" id="KW-0732">Signal</keyword>
<feature type="signal peptide" evidence="12">
    <location>
        <begin position="1"/>
        <end position="16"/>
    </location>
</feature>
<evidence type="ECO:0000256" key="4">
    <source>
        <dbReference type="ARBA" id="ARBA00022692"/>
    </source>
</evidence>
<comment type="subcellular location">
    <subcellularLocation>
        <location evidence="1">Cell membrane</location>
        <topology evidence="1">Multi-pass membrane protein</topology>
    </subcellularLocation>
</comment>
<evidence type="ECO:0000256" key="6">
    <source>
        <dbReference type="ARBA" id="ARBA00023053"/>
    </source>
</evidence>
<feature type="region of interest" description="Disordered" evidence="10">
    <location>
        <begin position="256"/>
        <end position="302"/>
    </location>
</feature>
<dbReference type="PANTHER" id="PTHR10110">
    <property type="entry name" value="SODIUM/HYDROGEN EXCHANGER"/>
    <property type="match status" value="1"/>
</dbReference>
<sequence length="302" mass="32692">MSGIITVLFCAIMLSAYTPPHLSPDGIRYFSFLLKQLASLCDMLIFVFVGVSAVRVTSKDLILSAWLMFYVLVSRAAAIFPLGLLCNAIKACVGRKLPAEKRIWISWKHMVMMWHGGVCRGGVSLWMGTELGNWVDESNGTGTRQRLISATFVLICVFLLIFGGTTSLCMRGLGLPMGADVSTGKTLYGEGDKSGKAWRLARWLSAHIVRPVLVGEKNMRQHQAMTRRSSINSILQDNPRLRSASQAAAVLDLFGSDDPDHLEQMEDVTPDSDSSEGDSPAASLGGSSDHDGSGSSSSEAML</sequence>
<evidence type="ECO:0000256" key="9">
    <source>
        <dbReference type="ARBA" id="ARBA00023201"/>
    </source>
</evidence>
<name>A0A7S2GDE3_9DINO</name>
<dbReference type="InterPro" id="IPR006153">
    <property type="entry name" value="Cation/H_exchanger_TM"/>
</dbReference>
<feature type="transmembrane region" description="Helical" evidence="11">
    <location>
        <begin position="147"/>
        <end position="169"/>
    </location>
</feature>
<dbReference type="GO" id="GO:0015385">
    <property type="term" value="F:sodium:proton antiporter activity"/>
    <property type="evidence" value="ECO:0007669"/>
    <property type="project" value="InterPro"/>
</dbReference>
<feature type="transmembrane region" description="Helical" evidence="11">
    <location>
        <begin position="32"/>
        <end position="54"/>
    </location>
</feature>
<dbReference type="GO" id="GO:0005886">
    <property type="term" value="C:plasma membrane"/>
    <property type="evidence" value="ECO:0007669"/>
    <property type="project" value="UniProtKB-SubCell"/>
</dbReference>
<evidence type="ECO:0000256" key="12">
    <source>
        <dbReference type="SAM" id="SignalP"/>
    </source>
</evidence>
<feature type="chain" id="PRO_5031193071" description="Cation/H+ exchanger transmembrane domain-containing protein" evidence="12">
    <location>
        <begin position="17"/>
        <end position="302"/>
    </location>
</feature>